<dbReference type="CDD" id="cd12107">
    <property type="entry name" value="Hemerythrin"/>
    <property type="match status" value="1"/>
</dbReference>
<sequence>MSHASYPLHLHYMGLPALDNSRQAFFGLLGALPFAERENTALPVIERIIERAREHFALEERFMQATAYGEQREHCEEHQETLEMLQRMQASFGQANGRRSREALYQRVLRNLDEHIQSLDACLALHLQRPQSWEAQQQVA</sequence>
<dbReference type="InterPro" id="IPR035938">
    <property type="entry name" value="Hemerythrin-like_sf"/>
</dbReference>
<dbReference type="EMBL" id="FNNU01000007">
    <property type="protein sequence ID" value="SDX87805.1"/>
    <property type="molecule type" value="Genomic_DNA"/>
</dbReference>
<dbReference type="InterPro" id="IPR012312">
    <property type="entry name" value="Hemerythrin-like"/>
</dbReference>
<protein>
    <submittedName>
        <fullName evidence="5">Hemerythrin-like metal-binding domain protein</fullName>
    </submittedName>
</protein>
<dbReference type="InterPro" id="IPR016131">
    <property type="entry name" value="Haemerythrin_Fe_BS"/>
</dbReference>
<dbReference type="SUPFAM" id="SSF47188">
    <property type="entry name" value="Hemerythrin-like"/>
    <property type="match status" value="1"/>
</dbReference>
<dbReference type="Proteomes" id="UP000243778">
    <property type="component" value="Unassembled WGS sequence"/>
</dbReference>
<keyword evidence="6" id="KW-1185">Reference proteome</keyword>
<keyword evidence="3" id="KW-0408">Iron</keyword>
<reference evidence="6" key="1">
    <citation type="submission" date="2016-10" db="EMBL/GenBank/DDBJ databases">
        <authorList>
            <person name="Varghese N."/>
            <person name="Submissions S."/>
        </authorList>
    </citation>
    <scope>NUCLEOTIDE SEQUENCE [LARGE SCALE GENOMIC DNA]</scope>
    <source>
        <strain evidence="6">NRRL B-59562</strain>
    </source>
</reference>
<dbReference type="RefSeq" id="WP_175534404.1">
    <property type="nucleotide sequence ID" value="NZ_FNNU01000007.1"/>
</dbReference>
<evidence type="ECO:0000256" key="3">
    <source>
        <dbReference type="ARBA" id="ARBA00023004"/>
    </source>
</evidence>
<evidence type="ECO:0000313" key="5">
    <source>
        <dbReference type="EMBL" id="SDX87805.1"/>
    </source>
</evidence>
<dbReference type="AlphaFoldDB" id="A0A1H3FA85"/>
<feature type="domain" description="Hemerythrin-like" evidence="4">
    <location>
        <begin position="23"/>
        <end position="117"/>
    </location>
</feature>
<evidence type="ECO:0000256" key="2">
    <source>
        <dbReference type="ARBA" id="ARBA00022723"/>
    </source>
</evidence>
<dbReference type="Pfam" id="PF01814">
    <property type="entry name" value="Hemerythrin"/>
    <property type="match status" value="1"/>
</dbReference>
<evidence type="ECO:0000313" key="6">
    <source>
        <dbReference type="Proteomes" id="UP000243778"/>
    </source>
</evidence>
<comment type="similarity">
    <text evidence="1">Belongs to the hemerythrin family.</text>
</comment>
<name>A0A1H3FA85_9PSED</name>
<keyword evidence="2" id="KW-0479">Metal-binding</keyword>
<dbReference type="STRING" id="1007099.SAMN05216287_3989"/>
<evidence type="ECO:0000256" key="1">
    <source>
        <dbReference type="ARBA" id="ARBA00010587"/>
    </source>
</evidence>
<evidence type="ECO:0000259" key="4">
    <source>
        <dbReference type="Pfam" id="PF01814"/>
    </source>
</evidence>
<dbReference type="GO" id="GO:0046872">
    <property type="term" value="F:metal ion binding"/>
    <property type="evidence" value="ECO:0007669"/>
    <property type="project" value="UniProtKB-KW"/>
</dbReference>
<dbReference type="InterPro" id="IPR012827">
    <property type="entry name" value="Hemerythrin_metal-bd"/>
</dbReference>
<accession>A0A1H3FA85</accession>
<organism evidence="5 6">
    <name type="scientific">Pseudomonas kuykendallii</name>
    <dbReference type="NCBI Taxonomy" id="1007099"/>
    <lineage>
        <taxon>Bacteria</taxon>
        <taxon>Pseudomonadati</taxon>
        <taxon>Pseudomonadota</taxon>
        <taxon>Gammaproteobacteria</taxon>
        <taxon>Pseudomonadales</taxon>
        <taxon>Pseudomonadaceae</taxon>
        <taxon>Pseudomonas</taxon>
    </lineage>
</organism>
<proteinExistence type="inferred from homology"/>
<dbReference type="Gene3D" id="1.20.120.50">
    <property type="entry name" value="Hemerythrin-like"/>
    <property type="match status" value="1"/>
</dbReference>
<gene>
    <name evidence="5" type="ORF">SAMN05216287_3989</name>
</gene>
<dbReference type="PROSITE" id="PS00550">
    <property type="entry name" value="HEMERYTHRINS"/>
    <property type="match status" value="1"/>
</dbReference>